<evidence type="ECO:0000313" key="1">
    <source>
        <dbReference type="EMBL" id="PAN39296.1"/>
    </source>
</evidence>
<dbReference type="AlphaFoldDB" id="A0A2S3I8Q3"/>
<proteinExistence type="predicted"/>
<accession>A0A2S3I8Q3</accession>
<dbReference type="EMBL" id="CM008052">
    <property type="protein sequence ID" value="PAN39296.1"/>
    <property type="molecule type" value="Genomic_DNA"/>
</dbReference>
<organism evidence="1">
    <name type="scientific">Panicum hallii</name>
    <dbReference type="NCBI Taxonomy" id="206008"/>
    <lineage>
        <taxon>Eukaryota</taxon>
        <taxon>Viridiplantae</taxon>
        <taxon>Streptophyta</taxon>
        <taxon>Embryophyta</taxon>
        <taxon>Tracheophyta</taxon>
        <taxon>Spermatophyta</taxon>
        <taxon>Magnoliopsida</taxon>
        <taxon>Liliopsida</taxon>
        <taxon>Poales</taxon>
        <taxon>Poaceae</taxon>
        <taxon>PACMAD clade</taxon>
        <taxon>Panicoideae</taxon>
        <taxon>Panicodae</taxon>
        <taxon>Paniceae</taxon>
        <taxon>Panicinae</taxon>
        <taxon>Panicum</taxon>
        <taxon>Panicum sect. Panicum</taxon>
    </lineage>
</organism>
<dbReference type="Gramene" id="PAN39296">
    <property type="protein sequence ID" value="PAN39296"/>
    <property type="gene ID" value="PAHAL_7G234100"/>
</dbReference>
<name>A0A2S3I8Q3_9POAL</name>
<dbReference type="Proteomes" id="UP000243499">
    <property type="component" value="Chromosome 7"/>
</dbReference>
<gene>
    <name evidence="1" type="ORF">PAHAL_7G234100</name>
</gene>
<protein>
    <submittedName>
        <fullName evidence="1">Uncharacterized protein</fullName>
    </submittedName>
</protein>
<sequence length="73" mass="8401">MLFKITEGKGCLGSWMIFQGFCFTVHCPMNEYAALMVICPQKQNPLCCPVYMRVQVVGFRRSDLLLSIMVMKF</sequence>
<reference evidence="1" key="1">
    <citation type="submission" date="2018-04" db="EMBL/GenBank/DDBJ databases">
        <title>WGS assembly of Panicum hallii.</title>
        <authorList>
            <person name="Lovell J."/>
            <person name="Jenkins J."/>
            <person name="Lowry D."/>
            <person name="Mamidi S."/>
            <person name="Sreedasyam A."/>
            <person name="Weng X."/>
            <person name="Barry K."/>
            <person name="Bonette J."/>
            <person name="Campitelli B."/>
            <person name="Daum C."/>
            <person name="Gordon S."/>
            <person name="Gould B."/>
            <person name="Lipzen A."/>
            <person name="Macqueen A."/>
            <person name="Palacio-Mejia J."/>
            <person name="Plott C."/>
            <person name="Shakirov E."/>
            <person name="Shu S."/>
            <person name="Yoshinaga Y."/>
            <person name="Zane M."/>
            <person name="Rokhsar D."/>
            <person name="Grimwood J."/>
            <person name="Schmutz J."/>
            <person name="Juenger T."/>
        </authorList>
    </citation>
    <scope>NUCLEOTIDE SEQUENCE [LARGE SCALE GENOMIC DNA]</scope>
    <source>
        <strain evidence="1">FIL2</strain>
    </source>
</reference>